<accession>A0A3B0SZL1</accession>
<dbReference type="EMBL" id="UOEI01000476">
    <property type="protein sequence ID" value="VAW06527.1"/>
    <property type="molecule type" value="Genomic_DNA"/>
</dbReference>
<proteinExistence type="predicted"/>
<dbReference type="AlphaFoldDB" id="A0A3B0SZL1"/>
<name>A0A3B0SZL1_9ZZZZ</name>
<protein>
    <submittedName>
        <fullName evidence="1">Uncharacterized protein</fullName>
    </submittedName>
</protein>
<reference evidence="1" key="1">
    <citation type="submission" date="2018-06" db="EMBL/GenBank/DDBJ databases">
        <authorList>
            <person name="Zhirakovskaya E."/>
        </authorList>
    </citation>
    <scope>NUCLEOTIDE SEQUENCE</scope>
</reference>
<gene>
    <name evidence="1" type="ORF">MNBD_ACTINO01-830</name>
</gene>
<sequence length="133" mass="13797">MMDERGSMLPMFAGLLFVSFTILALAVEIALLGAVWRQAADIADIAAEAGAAVIDERLLHTADVVAVDTRAAGHAALVAAHDLGVARGDVTVAVDAATVCVTIRIRHVTRSLRFIAVEAIPVEVSRCAVPAVG</sequence>
<evidence type="ECO:0000313" key="1">
    <source>
        <dbReference type="EMBL" id="VAW06527.1"/>
    </source>
</evidence>
<organism evidence="1">
    <name type="scientific">hydrothermal vent metagenome</name>
    <dbReference type="NCBI Taxonomy" id="652676"/>
    <lineage>
        <taxon>unclassified sequences</taxon>
        <taxon>metagenomes</taxon>
        <taxon>ecological metagenomes</taxon>
    </lineage>
</organism>